<dbReference type="RefSeq" id="WP_115995578.1">
    <property type="nucleotide sequence ID" value="NZ_QRDY01000029.1"/>
</dbReference>
<sequence>MRGGAIFHKFAQLREISVRGDAIFRKVALPREISVRGVVIFHKVAPRREISVRGGAIVDFLIVFPNGMWVLAIVASAERTHML</sequence>
<gene>
    <name evidence="2" type="ORF">DFP95_1291</name>
</gene>
<dbReference type="EMBL" id="QRDY01000029">
    <property type="protein sequence ID" value="RED52869.1"/>
    <property type="molecule type" value="Genomic_DNA"/>
</dbReference>
<proteinExistence type="predicted"/>
<reference evidence="2 3" key="1">
    <citation type="submission" date="2018-07" db="EMBL/GenBank/DDBJ databases">
        <title>Genomic Encyclopedia of Type Strains, Phase III (KMG-III): the genomes of soil and plant-associated and newly described type strains.</title>
        <authorList>
            <person name="Whitman W."/>
        </authorList>
    </citation>
    <scope>NUCLEOTIDE SEQUENCE [LARGE SCALE GENOMIC DNA]</scope>
    <source>
        <strain evidence="2 3">CECT 8236</strain>
    </source>
</reference>
<dbReference type="Proteomes" id="UP000256869">
    <property type="component" value="Unassembled WGS sequence"/>
</dbReference>
<dbReference type="AlphaFoldDB" id="A0A3D9HTU9"/>
<comment type="caution">
    <text evidence="2">The sequence shown here is derived from an EMBL/GenBank/DDBJ whole genome shotgun (WGS) entry which is preliminary data.</text>
</comment>
<feature type="transmembrane region" description="Helical" evidence="1">
    <location>
        <begin position="56"/>
        <end position="77"/>
    </location>
</feature>
<keyword evidence="1" id="KW-0472">Membrane</keyword>
<evidence type="ECO:0000256" key="1">
    <source>
        <dbReference type="SAM" id="Phobius"/>
    </source>
</evidence>
<evidence type="ECO:0000313" key="3">
    <source>
        <dbReference type="Proteomes" id="UP000256869"/>
    </source>
</evidence>
<name>A0A3D9HTU9_9BACL</name>
<keyword evidence="1" id="KW-1133">Transmembrane helix</keyword>
<organism evidence="2 3">
    <name type="scientific">Cohnella lupini</name>
    <dbReference type="NCBI Taxonomy" id="1294267"/>
    <lineage>
        <taxon>Bacteria</taxon>
        <taxon>Bacillati</taxon>
        <taxon>Bacillota</taxon>
        <taxon>Bacilli</taxon>
        <taxon>Bacillales</taxon>
        <taxon>Paenibacillaceae</taxon>
        <taxon>Cohnella</taxon>
    </lineage>
</organism>
<evidence type="ECO:0000313" key="2">
    <source>
        <dbReference type="EMBL" id="RED52869.1"/>
    </source>
</evidence>
<protein>
    <submittedName>
        <fullName evidence="2">Uncharacterized protein</fullName>
    </submittedName>
</protein>
<accession>A0A3D9HTU9</accession>
<keyword evidence="1" id="KW-0812">Transmembrane</keyword>
<keyword evidence="3" id="KW-1185">Reference proteome</keyword>